<dbReference type="OrthoDB" id="9807069at2"/>
<dbReference type="PANTHER" id="PTHR33204">
    <property type="entry name" value="TRANSCRIPTIONAL REGULATOR, MARR FAMILY"/>
    <property type="match status" value="1"/>
</dbReference>
<evidence type="ECO:0000259" key="4">
    <source>
        <dbReference type="PROSITE" id="PS51118"/>
    </source>
</evidence>
<dbReference type="SUPFAM" id="SSF46785">
    <property type="entry name" value="Winged helix' DNA-binding domain"/>
    <property type="match status" value="1"/>
</dbReference>
<sequence>MSAWSEVDDTECPIARSQSLVGERWTILVIRELFMGVSRFDGIQAQTGATPQMLAARLKKLEEAGLIERRPYSTRPLRYEYALTEMGRDFYPVMLALRAWGEKWCKPRGKKIAVRYIHIPCGKDPGLGTVCRSCGVELKRSDLAAKLAPAYASEREKRAEQAKSS</sequence>
<evidence type="ECO:0000313" key="5">
    <source>
        <dbReference type="EMBL" id="SAL47082.1"/>
    </source>
</evidence>
<dbReference type="PANTHER" id="PTHR33204:SF18">
    <property type="entry name" value="TRANSCRIPTIONAL REGULATORY PROTEIN"/>
    <property type="match status" value="1"/>
</dbReference>
<dbReference type="EMBL" id="FCON02000019">
    <property type="protein sequence ID" value="SAL47082.1"/>
    <property type="molecule type" value="Genomic_DNA"/>
</dbReference>
<gene>
    <name evidence="5" type="ORF">AWB68_02270</name>
</gene>
<organism evidence="5 6">
    <name type="scientific">Caballeronia choica</name>
    <dbReference type="NCBI Taxonomy" id="326476"/>
    <lineage>
        <taxon>Bacteria</taxon>
        <taxon>Pseudomonadati</taxon>
        <taxon>Pseudomonadota</taxon>
        <taxon>Betaproteobacteria</taxon>
        <taxon>Burkholderiales</taxon>
        <taxon>Burkholderiaceae</taxon>
        <taxon>Caballeronia</taxon>
    </lineage>
</organism>
<evidence type="ECO:0000313" key="6">
    <source>
        <dbReference type="Proteomes" id="UP000054770"/>
    </source>
</evidence>
<dbReference type="GO" id="GO:0003677">
    <property type="term" value="F:DNA binding"/>
    <property type="evidence" value="ECO:0007669"/>
    <property type="project" value="UniProtKB-KW"/>
</dbReference>
<dbReference type="Pfam" id="PF01638">
    <property type="entry name" value="HxlR"/>
    <property type="match status" value="1"/>
</dbReference>
<evidence type="ECO:0000256" key="1">
    <source>
        <dbReference type="ARBA" id="ARBA00023015"/>
    </source>
</evidence>
<keyword evidence="2" id="KW-0238">DNA-binding</keyword>
<comment type="caution">
    <text evidence="5">The sequence shown here is derived from an EMBL/GenBank/DDBJ whole genome shotgun (WGS) entry which is preliminary data.</text>
</comment>
<dbReference type="InterPro" id="IPR002577">
    <property type="entry name" value="HTH_HxlR"/>
</dbReference>
<name>A0A158HRR4_9BURK</name>
<dbReference type="InterPro" id="IPR036390">
    <property type="entry name" value="WH_DNA-bd_sf"/>
</dbReference>
<keyword evidence="1" id="KW-0805">Transcription regulation</keyword>
<dbReference type="PROSITE" id="PS51118">
    <property type="entry name" value="HTH_HXLR"/>
    <property type="match status" value="1"/>
</dbReference>
<reference evidence="5" key="1">
    <citation type="submission" date="2016-01" db="EMBL/GenBank/DDBJ databases">
        <authorList>
            <person name="Peeters C."/>
        </authorList>
    </citation>
    <scope>NUCLEOTIDE SEQUENCE [LARGE SCALE GENOMIC DNA]</scope>
    <source>
        <strain evidence="5">LMG 22940</strain>
    </source>
</reference>
<keyword evidence="3" id="KW-0804">Transcription</keyword>
<proteinExistence type="predicted"/>
<evidence type="ECO:0000256" key="3">
    <source>
        <dbReference type="ARBA" id="ARBA00023163"/>
    </source>
</evidence>
<evidence type="ECO:0000256" key="2">
    <source>
        <dbReference type="ARBA" id="ARBA00023125"/>
    </source>
</evidence>
<dbReference type="Proteomes" id="UP000054770">
    <property type="component" value="Unassembled WGS sequence"/>
</dbReference>
<keyword evidence="6" id="KW-1185">Reference proteome</keyword>
<accession>A0A158HRR4</accession>
<feature type="domain" description="HTH hxlR-type" evidence="4">
    <location>
        <begin position="12"/>
        <end position="109"/>
    </location>
</feature>
<protein>
    <submittedName>
        <fullName evidence="5">HxlR family transcriptional regulator</fullName>
    </submittedName>
</protein>
<dbReference type="RefSeq" id="WP_087644437.1">
    <property type="nucleotide sequence ID" value="NZ_FCON02000019.1"/>
</dbReference>
<dbReference type="AlphaFoldDB" id="A0A158HRR4"/>
<dbReference type="Gene3D" id="1.10.10.10">
    <property type="entry name" value="Winged helix-like DNA-binding domain superfamily/Winged helix DNA-binding domain"/>
    <property type="match status" value="1"/>
</dbReference>
<dbReference type="InterPro" id="IPR036388">
    <property type="entry name" value="WH-like_DNA-bd_sf"/>
</dbReference>